<dbReference type="EMBL" id="CP023690">
    <property type="protein sequence ID" value="QEV63501.1"/>
    <property type="molecule type" value="Genomic_DNA"/>
</dbReference>
<evidence type="ECO:0000313" key="4">
    <source>
        <dbReference type="EMBL" id="QEV63501.1"/>
    </source>
</evidence>
<dbReference type="InterPro" id="IPR029058">
    <property type="entry name" value="AB_hydrolase_fold"/>
</dbReference>
<organism evidence="4 5">
    <name type="scientific">Streptomyces spectabilis</name>
    <dbReference type="NCBI Taxonomy" id="68270"/>
    <lineage>
        <taxon>Bacteria</taxon>
        <taxon>Bacillati</taxon>
        <taxon>Actinomycetota</taxon>
        <taxon>Actinomycetes</taxon>
        <taxon>Kitasatosporales</taxon>
        <taxon>Streptomycetaceae</taxon>
        <taxon>Streptomyces</taxon>
    </lineage>
</organism>
<gene>
    <name evidence="4" type="ORF">CP982_36345</name>
    <name evidence="3" type="ORF">FHS40_004594</name>
</gene>
<dbReference type="Proteomes" id="UP000326505">
    <property type="component" value="Chromosome"/>
</dbReference>
<feature type="region of interest" description="Disordered" evidence="1">
    <location>
        <begin position="128"/>
        <end position="165"/>
    </location>
</feature>
<name>A0A5P2XG68_STRST</name>
<feature type="signal peptide" evidence="2">
    <location>
        <begin position="1"/>
        <end position="27"/>
    </location>
</feature>
<dbReference type="EMBL" id="JACHJD010000007">
    <property type="protein sequence ID" value="MBB5105499.1"/>
    <property type="molecule type" value="Genomic_DNA"/>
</dbReference>
<feature type="chain" id="PRO_5044623331" description="Alpha/beta hydrolase" evidence="2">
    <location>
        <begin position="28"/>
        <end position="931"/>
    </location>
</feature>
<protein>
    <recommendedName>
        <fullName evidence="7">Alpha/beta hydrolase</fullName>
    </recommendedName>
</protein>
<feature type="region of interest" description="Disordered" evidence="1">
    <location>
        <begin position="419"/>
        <end position="460"/>
    </location>
</feature>
<evidence type="ECO:0008006" key="7">
    <source>
        <dbReference type="Google" id="ProtNLM"/>
    </source>
</evidence>
<accession>A0A5P2XG68</accession>
<dbReference type="Gene3D" id="3.40.50.1820">
    <property type="entry name" value="alpha/beta hydrolase"/>
    <property type="match status" value="1"/>
</dbReference>
<evidence type="ECO:0000313" key="6">
    <source>
        <dbReference type="Proteomes" id="UP000549009"/>
    </source>
</evidence>
<evidence type="ECO:0000256" key="2">
    <source>
        <dbReference type="SAM" id="SignalP"/>
    </source>
</evidence>
<evidence type="ECO:0000313" key="3">
    <source>
        <dbReference type="EMBL" id="MBB5105499.1"/>
    </source>
</evidence>
<reference evidence="3 6" key="2">
    <citation type="submission" date="2020-08" db="EMBL/GenBank/DDBJ databases">
        <title>Genomic Encyclopedia of Type Strains, Phase III (KMG-III): the genomes of soil and plant-associated and newly described type strains.</title>
        <authorList>
            <person name="Whitman W."/>
        </authorList>
    </citation>
    <scope>NUCLEOTIDE SEQUENCE [LARGE SCALE GENOMIC DNA]</scope>
    <source>
        <strain evidence="3 6">CECT 3146</strain>
    </source>
</reference>
<dbReference type="RefSeq" id="WP_150514352.1">
    <property type="nucleotide sequence ID" value="NZ_BMSQ01000006.1"/>
</dbReference>
<dbReference type="OrthoDB" id="6646510at2"/>
<feature type="region of interest" description="Disordered" evidence="1">
    <location>
        <begin position="26"/>
        <end position="62"/>
    </location>
</feature>
<keyword evidence="2" id="KW-0732">Signal</keyword>
<keyword evidence="6" id="KW-1185">Reference proteome</keyword>
<dbReference type="Proteomes" id="UP000549009">
    <property type="component" value="Unassembled WGS sequence"/>
</dbReference>
<evidence type="ECO:0000256" key="1">
    <source>
        <dbReference type="SAM" id="MobiDB-lite"/>
    </source>
</evidence>
<dbReference type="KEGG" id="sspb:CP982_36345"/>
<dbReference type="SUPFAM" id="SSF53474">
    <property type="entry name" value="alpha/beta-Hydrolases"/>
    <property type="match status" value="1"/>
</dbReference>
<reference evidence="4 5" key="1">
    <citation type="submission" date="2017-09" db="EMBL/GenBank/DDBJ databases">
        <authorList>
            <person name="Lee N."/>
            <person name="Cho B.-K."/>
        </authorList>
    </citation>
    <scope>NUCLEOTIDE SEQUENCE [LARGE SCALE GENOMIC DNA]</scope>
    <source>
        <strain evidence="4 5">ATCC 27465</strain>
    </source>
</reference>
<proteinExistence type="predicted"/>
<evidence type="ECO:0000313" key="5">
    <source>
        <dbReference type="Proteomes" id="UP000326505"/>
    </source>
</evidence>
<sequence>MIRVPRLATAAVTALALAVGLPELAHASPDQPRAQRSDDLISPGLSDGPGDGLPPGWELTGDGADQHLVWRAPQPVPMGDARVEFYAGDRLLGRPTATDDQRTFRLKLADEGVTAKDALGDVQALAGGRRLDKPEPAAPPQEAAPAPDRLPAAEVDPGKPGKYRTVKGEYDLESVKLPGFPKKVEMRAAVVGPVDAPGKRPLALFLHGRHGTCYKGDKSDGSWPCKSGWKPIPSYQGYLHDQKLLASQGYVTVSISANAINSQDDRAADNGAQARSSLVRQHLGRFADWAADPSKAPGAVRGTAPVDLDRVLLVGHSRGGEGVNRAAFDSRYQPPADEDGYPHKARWQIRGTVLIGPTVFGHNPDPDVPSVTLLPGCDGDVSDLQGQLYSDNTRGVGNGSALHSSVYMVGANHNFFNTEWTPGQAQAPADDDFSPSGPRPDPVCSPGHGPRLKAKQQQKAGSTYIAAAARLFVEGDDAARPLLDGSGKGAPSANPARVLTHAVGGQRTPAVVPGRSLEVTGGTLCDQTSSGSKGCLTRGAKGQSPHFAGFEVSPDPGRYALAMNWSRTGSTMSVKNARPVSLQGSDALALRLIVPPNTKGTKLDVTAVDASGKRAKLGQVRADGLPGTGYMATYWGQELRVPLTAAARAGLDLKQVKALELTSRTGSGKAWLMDAWGWRPGTAEVRPSRLARVDIGQLRVDEGDSGVRTYRAPVRVTGDGNGKVRLFVPGPNPDRFVAKTVTVRPGDTSVGVPFEVKGNKRYGGPSSQDVFAKTISGAVVGGYHGGVFVREDDPMPKVSVKPVAAKVTEGKPLKWRVSLSEAADVETFVAFRFERVSGSKELSTKDVDKAWLKRQFDSKPNPERALSKVTRDPYLSVYVKAGKRSAELSVPTVKDRVREGQESVRLRLYTFDENWNEHRGPVFTGRVRNAS</sequence>
<dbReference type="AlphaFoldDB" id="A0A5P2XG68"/>